<evidence type="ECO:0000313" key="5">
    <source>
        <dbReference type="Proteomes" id="UP001139168"/>
    </source>
</evidence>
<feature type="domain" description="DUF1206" evidence="2">
    <location>
        <begin position="29"/>
        <end position="94"/>
    </location>
</feature>
<dbReference type="RefSeq" id="WP_227891096.1">
    <property type="nucleotide sequence ID" value="NZ_CP095461.1"/>
</dbReference>
<feature type="transmembrane region" description="Helical" evidence="1">
    <location>
        <begin position="153"/>
        <end position="174"/>
    </location>
</feature>
<dbReference type="InterPro" id="IPR009597">
    <property type="entry name" value="DUF1206"/>
</dbReference>
<dbReference type="Pfam" id="PF06724">
    <property type="entry name" value="DUF1206"/>
    <property type="match status" value="3"/>
</dbReference>
<dbReference type="AlphaFoldDB" id="A0A9X1M1C5"/>
<evidence type="ECO:0000256" key="1">
    <source>
        <dbReference type="SAM" id="Phobius"/>
    </source>
</evidence>
<protein>
    <submittedName>
        <fullName evidence="4">DUF1206 domain-containing protein</fullName>
    </submittedName>
</protein>
<gene>
    <name evidence="4" type="ORF">LJ751_06585</name>
    <name evidence="3" type="ORF">LJ752_09685</name>
</gene>
<feature type="domain" description="DUF1206" evidence="2">
    <location>
        <begin position="203"/>
        <end position="266"/>
    </location>
</feature>
<evidence type="ECO:0000259" key="2">
    <source>
        <dbReference type="Pfam" id="PF06724"/>
    </source>
</evidence>
<feature type="transmembrane region" description="Helical" evidence="1">
    <location>
        <begin position="29"/>
        <end position="50"/>
    </location>
</feature>
<dbReference type="EMBL" id="JAJFZQ010000005">
    <property type="protein sequence ID" value="MCC3266312.1"/>
    <property type="molecule type" value="Genomic_DNA"/>
</dbReference>
<feature type="transmembrane region" description="Helical" evidence="1">
    <location>
        <begin position="205"/>
        <end position="226"/>
    </location>
</feature>
<evidence type="ECO:0000313" key="6">
    <source>
        <dbReference type="Proteomes" id="UP001139264"/>
    </source>
</evidence>
<evidence type="ECO:0000313" key="3">
    <source>
        <dbReference type="EMBL" id="MCC3266312.1"/>
    </source>
</evidence>
<dbReference type="Proteomes" id="UP001139168">
    <property type="component" value="Unassembled WGS sequence"/>
</dbReference>
<keyword evidence="1" id="KW-0472">Membrane</keyword>
<name>A0A9X1M1C5_9MICC</name>
<evidence type="ECO:0000313" key="4">
    <source>
        <dbReference type="EMBL" id="MCC3269025.1"/>
    </source>
</evidence>
<dbReference type="Proteomes" id="UP001139264">
    <property type="component" value="Unassembled WGS sequence"/>
</dbReference>
<keyword evidence="5" id="KW-1185">Reference proteome</keyword>
<feature type="domain" description="DUF1206" evidence="2">
    <location>
        <begin position="112"/>
        <end position="178"/>
    </location>
</feature>
<proteinExistence type="predicted"/>
<accession>A0A9X1M1C5</accession>
<organism evidence="4 6">
    <name type="scientific">Arthrobacter gengyunqii</name>
    <dbReference type="NCBI Taxonomy" id="2886940"/>
    <lineage>
        <taxon>Bacteria</taxon>
        <taxon>Bacillati</taxon>
        <taxon>Actinomycetota</taxon>
        <taxon>Actinomycetes</taxon>
        <taxon>Micrococcales</taxon>
        <taxon>Micrococcaceae</taxon>
        <taxon>Arthrobacter</taxon>
    </lineage>
</organism>
<reference evidence="4" key="1">
    <citation type="submission" date="2021-10" db="EMBL/GenBank/DDBJ databases">
        <title>Novel species in genus Arthrobacter.</title>
        <authorList>
            <person name="Liu Y."/>
        </authorList>
    </citation>
    <scope>NUCLEOTIDE SEQUENCE</scope>
    <source>
        <strain evidence="3">Zg-Y786</strain>
        <strain evidence="4">Zg-Y809</strain>
    </source>
</reference>
<keyword evidence="1" id="KW-0812">Transmembrane</keyword>
<keyword evidence="1" id="KW-1133">Transmembrane helix</keyword>
<sequence length="275" mass="27489">MAHTGHGDRLASAAEKAADSQGFERAARVGYVASGVLHLLIGVIALQIASGSGGSADSSGAVAALAAQPGGLILLWICFLGCLALALFQASRVWLDGRGLQGKDAWKVRGSAATQAITYGAIGVSFGTVALGGGTDSGESSAGWSAKLMAQPAGAVLLGLVGLGIVVVGGYFIFKGATGRFRKDLSAIPAGTWDRAVTITGTLGFVAKGVSLAILGILVMVAAFTAAPEKSTGLDGALHALREQPFGGLALGAVGAGMICYGLYTGILRARFAKL</sequence>
<comment type="caution">
    <text evidence="4">The sequence shown here is derived from an EMBL/GenBank/DDBJ whole genome shotgun (WGS) entry which is preliminary data.</text>
</comment>
<feature type="transmembrane region" description="Helical" evidence="1">
    <location>
        <begin position="246"/>
        <end position="264"/>
    </location>
</feature>
<feature type="transmembrane region" description="Helical" evidence="1">
    <location>
        <begin position="70"/>
        <end position="95"/>
    </location>
</feature>
<feature type="transmembrane region" description="Helical" evidence="1">
    <location>
        <begin position="116"/>
        <end position="133"/>
    </location>
</feature>
<dbReference type="EMBL" id="JAJFZP010000005">
    <property type="protein sequence ID" value="MCC3269025.1"/>
    <property type="molecule type" value="Genomic_DNA"/>
</dbReference>